<comment type="caution">
    <text evidence="1">The sequence shown here is derived from an EMBL/GenBank/DDBJ whole genome shotgun (WGS) entry which is preliminary data.</text>
</comment>
<organism evidence="1 2">
    <name type="scientific">Streptomyces beijiangensis</name>
    <dbReference type="NCBI Taxonomy" id="163361"/>
    <lineage>
        <taxon>Bacteria</taxon>
        <taxon>Bacillati</taxon>
        <taxon>Actinomycetota</taxon>
        <taxon>Actinomycetes</taxon>
        <taxon>Kitasatosporales</taxon>
        <taxon>Streptomycetaceae</taxon>
        <taxon>Streptomyces</taxon>
    </lineage>
</organism>
<proteinExistence type="predicted"/>
<dbReference type="EMBL" id="JAFLRJ010001034">
    <property type="protein sequence ID" value="MBO0517953.1"/>
    <property type="molecule type" value="Genomic_DNA"/>
</dbReference>
<keyword evidence="2" id="KW-1185">Reference proteome</keyword>
<dbReference type="Proteomes" id="UP000664167">
    <property type="component" value="Unassembled WGS sequence"/>
</dbReference>
<keyword evidence="1" id="KW-0436">Ligase</keyword>
<feature type="non-terminal residue" evidence="1">
    <location>
        <position position="70"/>
    </location>
</feature>
<accession>A0A939JKT9</accession>
<gene>
    <name evidence="1" type="ORF">J0695_40420</name>
</gene>
<dbReference type="AlphaFoldDB" id="A0A939JKT9"/>
<protein>
    <submittedName>
        <fullName evidence="1">2'-5' RNA ligase family protein</fullName>
    </submittedName>
</protein>
<evidence type="ECO:0000313" key="2">
    <source>
        <dbReference type="Proteomes" id="UP000664167"/>
    </source>
</evidence>
<dbReference type="GO" id="GO:0016874">
    <property type="term" value="F:ligase activity"/>
    <property type="evidence" value="ECO:0007669"/>
    <property type="project" value="UniProtKB-KW"/>
</dbReference>
<evidence type="ECO:0000313" key="1">
    <source>
        <dbReference type="EMBL" id="MBO0517953.1"/>
    </source>
</evidence>
<name>A0A939JKT9_9ACTN</name>
<reference evidence="1" key="1">
    <citation type="submission" date="2021-03" db="EMBL/GenBank/DDBJ databases">
        <title>Streptomyces poriferae sp. nov., a novel marine sponge-derived Actinobacteria species with anti-MRSA activity.</title>
        <authorList>
            <person name="Sandoval-Powers M."/>
            <person name="Kralova S."/>
            <person name="Nguyen G.-S."/>
            <person name="Fawwal D."/>
            <person name="Degnes K."/>
            <person name="Klinkenberg G."/>
            <person name="Sletta H."/>
            <person name="Wentzel A."/>
            <person name="Liles M.R."/>
        </authorList>
    </citation>
    <scope>NUCLEOTIDE SEQUENCE</scope>
    <source>
        <strain evidence="1">DSM 41794</strain>
    </source>
</reference>
<sequence>MSGWGDVVGDTALTIKVLEADALVRAGFPAHVTVLYPFLHESAIDGGVRRALVEIFGAYDAFELGFGAFA</sequence>